<dbReference type="AlphaFoldDB" id="A0A4V2WKI8"/>
<reference evidence="3 4" key="1">
    <citation type="submission" date="2019-03" db="EMBL/GenBank/DDBJ databases">
        <title>Paracraurococcus aquatilis NE82 genome sequence.</title>
        <authorList>
            <person name="Zhao Y."/>
            <person name="Du Z."/>
        </authorList>
    </citation>
    <scope>NUCLEOTIDE SEQUENCE [LARGE SCALE GENOMIC DNA]</scope>
    <source>
        <strain evidence="3 4">NE82</strain>
    </source>
</reference>
<dbReference type="InterPro" id="IPR037291">
    <property type="entry name" value="DUF4139"/>
</dbReference>
<protein>
    <submittedName>
        <fullName evidence="3">DUF4139 domain-containing protein</fullName>
    </submittedName>
</protein>
<dbReference type="EMBL" id="SKBM01000015">
    <property type="protein sequence ID" value="TCZ58724.1"/>
    <property type="molecule type" value="Genomic_DNA"/>
</dbReference>
<keyword evidence="1" id="KW-0732">Signal</keyword>
<evidence type="ECO:0000259" key="2">
    <source>
        <dbReference type="Pfam" id="PF13598"/>
    </source>
</evidence>
<proteinExistence type="predicted"/>
<feature type="domain" description="DUF4139" evidence="2">
    <location>
        <begin position="193"/>
        <end position="380"/>
    </location>
</feature>
<accession>A0A4V2WKI8</accession>
<organism evidence="3 4">
    <name type="scientific">Roseicella aquatilis</name>
    <dbReference type="NCBI Taxonomy" id="2527868"/>
    <lineage>
        <taxon>Bacteria</taxon>
        <taxon>Pseudomonadati</taxon>
        <taxon>Pseudomonadota</taxon>
        <taxon>Alphaproteobacteria</taxon>
        <taxon>Acetobacterales</taxon>
        <taxon>Roseomonadaceae</taxon>
        <taxon>Roseicella</taxon>
    </lineage>
</organism>
<evidence type="ECO:0000313" key="3">
    <source>
        <dbReference type="EMBL" id="TCZ58724.1"/>
    </source>
</evidence>
<gene>
    <name evidence="3" type="ORF">EXY23_16050</name>
</gene>
<keyword evidence="4" id="KW-1185">Reference proteome</keyword>
<evidence type="ECO:0000256" key="1">
    <source>
        <dbReference type="SAM" id="SignalP"/>
    </source>
</evidence>
<name>A0A4V2WKI8_9PROT</name>
<comment type="caution">
    <text evidence="3">The sequence shown here is derived from an EMBL/GenBank/DDBJ whole genome shotgun (WGS) entry which is preliminary data.</text>
</comment>
<dbReference type="Pfam" id="PF13598">
    <property type="entry name" value="DUF4139"/>
    <property type="match status" value="1"/>
</dbReference>
<dbReference type="RefSeq" id="WP_132291397.1">
    <property type="nucleotide sequence ID" value="NZ_SKBM01000015.1"/>
</dbReference>
<dbReference type="OrthoDB" id="580912at2"/>
<evidence type="ECO:0000313" key="4">
    <source>
        <dbReference type="Proteomes" id="UP000295023"/>
    </source>
</evidence>
<sequence length="660" mass="69722">MRATLLLTALALPAAAAELPVRSVTLSNAGLMQVERAGELAPDATIDFRAPLEAIDDLLKSLLLRDPAGRVEAVRLPARDLEEEAFRGLPLRPGDVEGRASLMRALRGQAVEAGGASGRLMDAEDTEAGLRLTLLTGDGLRLLLLRDGEAVQLADRALAGQLARAAEALAASRGADMRAVSIRLSGAAAPRPVSLTYVAAAPLWKPSWRLLLPEGRAEARLQGWAVVENRSGADWEGVRLALVSGNPAAFAQALYTPVQVARPVLPVRAAERVAVEADTGPRPAPPEMPMAAAMPAPGMALARRRPAEGAPPLAALAEAVADAAPGRVAFTLPGPVTLRSGETANLPILDAPLPAERVWWVQDLGARHPLDAVRLTNTTGHVLPDGLAAVYGPAGAEPGAWLGDAELRAVAPLEQRLIAFARDRAVQLSAAQSGTEQPWRVELQRGLVRIGLRKREEVALAIDPGGARGTLLIDLRRRPGARPLFPVTAEGDFGLRTEAALDGRPTTLRFAWEREAQQEVPLWDPGLGDPGLLRWREIDLEDSLRRLPGGPGSLEALQAILARLPAEAPGRAGLEGVVAGLIEARRLLDAARAAIRSHAVAEAGLARARSAVEDRSGPAREEARRRLNEASLAAERAGTAADAAWEAWQRAVQAVLARTG</sequence>
<feature type="chain" id="PRO_5020534245" evidence="1">
    <location>
        <begin position="17"/>
        <end position="660"/>
    </location>
</feature>
<feature type="signal peptide" evidence="1">
    <location>
        <begin position="1"/>
        <end position="16"/>
    </location>
</feature>
<dbReference type="Proteomes" id="UP000295023">
    <property type="component" value="Unassembled WGS sequence"/>
</dbReference>